<keyword evidence="3" id="KW-1185">Reference proteome</keyword>
<protein>
    <submittedName>
        <fullName evidence="2">Uncharacterized protein</fullName>
    </submittedName>
</protein>
<evidence type="ECO:0000256" key="1">
    <source>
        <dbReference type="SAM" id="SignalP"/>
    </source>
</evidence>
<feature type="chain" id="PRO_5024389394" evidence="1">
    <location>
        <begin position="21"/>
        <end position="138"/>
    </location>
</feature>
<accession>A0A5S4WJ73</accession>
<organism evidence="2 3">
    <name type="scientific">Bradyrhizobium cytisi</name>
    <dbReference type="NCBI Taxonomy" id="515489"/>
    <lineage>
        <taxon>Bacteria</taxon>
        <taxon>Pseudomonadati</taxon>
        <taxon>Pseudomonadota</taxon>
        <taxon>Alphaproteobacteria</taxon>
        <taxon>Hyphomicrobiales</taxon>
        <taxon>Nitrobacteraceae</taxon>
        <taxon>Bradyrhizobium</taxon>
    </lineage>
</organism>
<evidence type="ECO:0000313" key="2">
    <source>
        <dbReference type="EMBL" id="TYL82236.1"/>
    </source>
</evidence>
<evidence type="ECO:0000313" key="3">
    <source>
        <dbReference type="Proteomes" id="UP000324853"/>
    </source>
</evidence>
<dbReference type="EMBL" id="VSSR01000035">
    <property type="protein sequence ID" value="TYL82236.1"/>
    <property type="molecule type" value="Genomic_DNA"/>
</dbReference>
<name>A0A5S4WJ73_9BRAD</name>
<proteinExistence type="predicted"/>
<keyword evidence="1" id="KW-0732">Signal</keyword>
<dbReference type="OrthoDB" id="8251642at2"/>
<comment type="caution">
    <text evidence="2">The sequence shown here is derived from an EMBL/GenBank/DDBJ whole genome shotgun (WGS) entry which is preliminary data.</text>
</comment>
<gene>
    <name evidence="2" type="ORF">FXB38_22015</name>
</gene>
<dbReference type="AlphaFoldDB" id="A0A5S4WJ73"/>
<reference evidence="2 3" key="1">
    <citation type="submission" date="2019-08" db="EMBL/GenBank/DDBJ databases">
        <title>Bradyrhizobium hipponensis sp. nov., a rhizobium isolated from a Lupinus angustifolius root nodule in Tunisia.</title>
        <authorList>
            <person name="Off K."/>
            <person name="Rejili M."/>
            <person name="Mars M."/>
            <person name="Brachmann A."/>
            <person name="Marin M."/>
        </authorList>
    </citation>
    <scope>NUCLEOTIDE SEQUENCE [LARGE SCALE GENOMIC DNA]</scope>
    <source>
        <strain evidence="2 3">CTAW11</strain>
    </source>
</reference>
<dbReference type="Proteomes" id="UP000324853">
    <property type="component" value="Unassembled WGS sequence"/>
</dbReference>
<feature type="signal peptide" evidence="1">
    <location>
        <begin position="1"/>
        <end position="20"/>
    </location>
</feature>
<sequence>MSRISFSAAIAAMLMLLASASETKATPNCLRDIKPYRLAGDTMEWSMAIAPGADCIQGLRWSTMQIYKVEVTEKPKSGEIVLVGPGFRYFAKPNFSGTDRFTLLVVGKNRYDEGTSTVEVTVSRPNVPVRVSAVDHPQ</sequence>